<accession>A0A3R7GWM7</accession>
<proteinExistence type="predicted"/>
<sequence length="302" mass="34001">MEKSTLFGKRWFGIRNTWPKQHSFCYWTHSSIKVPVAQNKTRLLIASVRILHTNLRIHHSDAKLANTPRALEIRALTSSVTLQLEPMQLPRYVKRSTTSSTSPWIVSGTLNDCKSTSMALHFVGAKCIPKNGMTLVSSSKNTCAFSPSKLLESSLYTPTRPEVWEYKEFIMFTNFRGIHWWESVSSRTDRLTESNVPWKSSNTRIVGRLYAWVRGSNPTSASLLPLSMLGQTCSIPALVLPSGGMTASHRKGVTAEQFFSNFPRGLSRTSKTPETINLQAVNLTFRTLLDTVLQVFLREAFS</sequence>
<gene>
    <name evidence="1" type="ORF">CSKR_105174</name>
</gene>
<protein>
    <submittedName>
        <fullName evidence="1">Uncharacterized protein</fullName>
    </submittedName>
</protein>
<name>A0A3R7GWM7_CLOSI</name>
<keyword evidence="2" id="KW-1185">Reference proteome</keyword>
<evidence type="ECO:0000313" key="2">
    <source>
        <dbReference type="Proteomes" id="UP000286415"/>
    </source>
</evidence>
<reference evidence="1 2" key="2">
    <citation type="journal article" date="2021" name="Genomics">
        <title>High-quality reference genome for Clonorchis sinensis.</title>
        <authorList>
            <person name="Young N.D."/>
            <person name="Stroehlein A.J."/>
            <person name="Kinkar L."/>
            <person name="Wang T."/>
            <person name="Sohn W.M."/>
            <person name="Chang B.C.H."/>
            <person name="Kaur P."/>
            <person name="Weisz D."/>
            <person name="Dudchenko O."/>
            <person name="Aiden E.L."/>
            <person name="Korhonen P.K."/>
            <person name="Gasser R.B."/>
        </authorList>
    </citation>
    <scope>NUCLEOTIDE SEQUENCE [LARGE SCALE GENOMIC DNA]</scope>
    <source>
        <strain evidence="1">Cs-k2</strain>
    </source>
</reference>
<dbReference type="EMBL" id="NIRI02000056">
    <property type="protein sequence ID" value="KAG5442879.1"/>
    <property type="molecule type" value="Genomic_DNA"/>
</dbReference>
<evidence type="ECO:0000313" key="1">
    <source>
        <dbReference type="EMBL" id="KAG5442879.1"/>
    </source>
</evidence>
<dbReference type="Proteomes" id="UP000286415">
    <property type="component" value="Unassembled WGS sequence"/>
</dbReference>
<dbReference type="InParanoid" id="A0A3R7GWM7"/>
<comment type="caution">
    <text evidence="1">The sequence shown here is derived from an EMBL/GenBank/DDBJ whole genome shotgun (WGS) entry which is preliminary data.</text>
</comment>
<reference evidence="1 2" key="1">
    <citation type="journal article" date="2018" name="Biotechnol. Adv.">
        <title>Improved genomic resources and new bioinformatic workflow for the carcinogenic parasite Clonorchis sinensis: Biotechnological implications.</title>
        <authorList>
            <person name="Wang D."/>
            <person name="Korhonen P.K."/>
            <person name="Gasser R.B."/>
            <person name="Young N.D."/>
        </authorList>
    </citation>
    <scope>NUCLEOTIDE SEQUENCE [LARGE SCALE GENOMIC DNA]</scope>
    <source>
        <strain evidence="1">Cs-k2</strain>
    </source>
</reference>
<organism evidence="1 2">
    <name type="scientific">Clonorchis sinensis</name>
    <name type="common">Chinese liver fluke</name>
    <dbReference type="NCBI Taxonomy" id="79923"/>
    <lineage>
        <taxon>Eukaryota</taxon>
        <taxon>Metazoa</taxon>
        <taxon>Spiralia</taxon>
        <taxon>Lophotrochozoa</taxon>
        <taxon>Platyhelminthes</taxon>
        <taxon>Trematoda</taxon>
        <taxon>Digenea</taxon>
        <taxon>Opisthorchiida</taxon>
        <taxon>Opisthorchiata</taxon>
        <taxon>Opisthorchiidae</taxon>
        <taxon>Clonorchis</taxon>
    </lineage>
</organism>
<dbReference type="AlphaFoldDB" id="A0A3R7GWM7"/>